<dbReference type="AlphaFoldDB" id="A0A2G5DKH9"/>
<name>A0A2G5DKH9_AQUCA</name>
<dbReference type="Proteomes" id="UP000230069">
    <property type="component" value="Unassembled WGS sequence"/>
</dbReference>
<dbReference type="InParanoid" id="A0A2G5DKH9"/>
<feature type="transmembrane region" description="Helical" evidence="1">
    <location>
        <begin position="48"/>
        <end position="66"/>
    </location>
</feature>
<keyword evidence="1" id="KW-0472">Membrane</keyword>
<evidence type="ECO:0000256" key="1">
    <source>
        <dbReference type="SAM" id="Phobius"/>
    </source>
</evidence>
<sequence length="68" mass="8105">MEGRVCTSNRDGASRVCILNRFLGSWNWEGIDYNHRQYRDLGNSLVGHIWYFFILYMCLLTQLPLYEV</sequence>
<gene>
    <name evidence="2" type="ORF">AQUCO_01800230v1</name>
</gene>
<keyword evidence="1" id="KW-1133">Transmembrane helix</keyword>
<accession>A0A2G5DKH9</accession>
<protein>
    <submittedName>
        <fullName evidence="2">Uncharacterized protein</fullName>
    </submittedName>
</protein>
<keyword evidence="1" id="KW-0812">Transmembrane</keyword>
<organism evidence="2 3">
    <name type="scientific">Aquilegia coerulea</name>
    <name type="common">Rocky mountain columbine</name>
    <dbReference type="NCBI Taxonomy" id="218851"/>
    <lineage>
        <taxon>Eukaryota</taxon>
        <taxon>Viridiplantae</taxon>
        <taxon>Streptophyta</taxon>
        <taxon>Embryophyta</taxon>
        <taxon>Tracheophyta</taxon>
        <taxon>Spermatophyta</taxon>
        <taxon>Magnoliopsida</taxon>
        <taxon>Ranunculales</taxon>
        <taxon>Ranunculaceae</taxon>
        <taxon>Thalictroideae</taxon>
        <taxon>Aquilegia</taxon>
    </lineage>
</organism>
<proteinExistence type="predicted"/>
<evidence type="ECO:0000313" key="2">
    <source>
        <dbReference type="EMBL" id="PIA44018.1"/>
    </source>
</evidence>
<keyword evidence="3" id="KW-1185">Reference proteome</keyword>
<reference evidence="2 3" key="1">
    <citation type="submission" date="2017-09" db="EMBL/GenBank/DDBJ databases">
        <title>WGS assembly of Aquilegia coerulea Goldsmith.</title>
        <authorList>
            <person name="Hodges S."/>
            <person name="Kramer E."/>
            <person name="Nordborg M."/>
            <person name="Tomkins J."/>
            <person name="Borevitz J."/>
            <person name="Derieg N."/>
            <person name="Yan J."/>
            <person name="Mihaltcheva S."/>
            <person name="Hayes R.D."/>
            <person name="Rokhsar D."/>
        </authorList>
    </citation>
    <scope>NUCLEOTIDE SEQUENCE [LARGE SCALE GENOMIC DNA]</scope>
    <source>
        <strain evidence="3">cv. Goldsmith</strain>
    </source>
</reference>
<evidence type="ECO:0000313" key="3">
    <source>
        <dbReference type="Proteomes" id="UP000230069"/>
    </source>
</evidence>
<dbReference type="EMBL" id="KZ305035">
    <property type="protein sequence ID" value="PIA44018.1"/>
    <property type="molecule type" value="Genomic_DNA"/>
</dbReference>